<evidence type="ECO:0000313" key="2">
    <source>
        <dbReference type="Proteomes" id="UP000219621"/>
    </source>
</evidence>
<dbReference type="Proteomes" id="UP000219621">
    <property type="component" value="Unassembled WGS sequence"/>
</dbReference>
<reference evidence="1 2" key="1">
    <citation type="submission" date="2017-09" db="EMBL/GenBank/DDBJ databases">
        <authorList>
            <person name="Ehlers B."/>
            <person name="Leendertz F.H."/>
        </authorList>
    </citation>
    <scope>NUCLEOTIDE SEQUENCE [LARGE SCALE GENOMIC DNA]</scope>
    <source>
        <strain evidence="1 2">USBA 140</strain>
    </source>
</reference>
<proteinExistence type="predicted"/>
<organism evidence="1 2">
    <name type="scientific">Caenispirillum bisanense</name>
    <dbReference type="NCBI Taxonomy" id="414052"/>
    <lineage>
        <taxon>Bacteria</taxon>
        <taxon>Pseudomonadati</taxon>
        <taxon>Pseudomonadota</taxon>
        <taxon>Alphaproteobacteria</taxon>
        <taxon>Rhodospirillales</taxon>
        <taxon>Novispirillaceae</taxon>
        <taxon>Caenispirillum</taxon>
    </lineage>
</organism>
<dbReference type="AlphaFoldDB" id="A0A286G645"/>
<dbReference type="RefSeq" id="WP_176524997.1">
    <property type="nucleotide sequence ID" value="NZ_OCNJ01000001.1"/>
</dbReference>
<gene>
    <name evidence="1" type="ORF">SAMN05421508_101622</name>
</gene>
<sequence length="55" mass="6126">MHRPEQSEILGYVFVNLTPTGAGMAAMRIAQVVRRRAAAPAAFDSKRKGDRWKPD</sequence>
<protein>
    <submittedName>
        <fullName evidence="1">Uncharacterized protein</fullName>
    </submittedName>
</protein>
<keyword evidence="2" id="KW-1185">Reference proteome</keyword>
<dbReference type="EMBL" id="OCNJ01000001">
    <property type="protein sequence ID" value="SOD90676.1"/>
    <property type="molecule type" value="Genomic_DNA"/>
</dbReference>
<evidence type="ECO:0000313" key="1">
    <source>
        <dbReference type="EMBL" id="SOD90676.1"/>
    </source>
</evidence>
<name>A0A286G645_9PROT</name>
<accession>A0A286G645</accession>